<accession>A0A0D8J113</accession>
<dbReference type="Proteomes" id="UP000032483">
    <property type="component" value="Unassembled WGS sequence"/>
</dbReference>
<gene>
    <name evidence="1" type="ORF">TQ39_05860</name>
</gene>
<protein>
    <submittedName>
        <fullName evidence="1">Uncharacterized protein</fullName>
    </submittedName>
</protein>
<dbReference type="EMBL" id="JXXK01000006">
    <property type="protein sequence ID" value="KJF40439.1"/>
    <property type="molecule type" value="Genomic_DNA"/>
</dbReference>
<evidence type="ECO:0000313" key="1">
    <source>
        <dbReference type="EMBL" id="KJF40439.1"/>
    </source>
</evidence>
<sequence>MAVLNDIRALFAQCPALKDLEARTDQLETDAEGYGIFPAGSAIIEQDMRGAATWQYNFIIAATRMTADDIMRLDNCNFTEELQDWVQQQNRKGVPLSGDGLSFVSISASNGAFTDWDENFQYGVYKIQGTLIYEKE</sequence>
<evidence type="ECO:0000313" key="2">
    <source>
        <dbReference type="Proteomes" id="UP000032483"/>
    </source>
</evidence>
<organism evidence="1 2">
    <name type="scientific">Ruthenibacterium lactatiformans</name>
    <dbReference type="NCBI Taxonomy" id="1550024"/>
    <lineage>
        <taxon>Bacteria</taxon>
        <taxon>Bacillati</taxon>
        <taxon>Bacillota</taxon>
        <taxon>Clostridia</taxon>
        <taxon>Eubacteriales</taxon>
        <taxon>Oscillospiraceae</taxon>
        <taxon>Ruthenibacterium</taxon>
    </lineage>
</organism>
<proteinExistence type="predicted"/>
<name>A0A0D8J113_9FIRM</name>
<comment type="caution">
    <text evidence="1">The sequence shown here is derived from an EMBL/GenBank/DDBJ whole genome shotgun (WGS) entry which is preliminary data.</text>
</comment>
<keyword evidence="2" id="KW-1185">Reference proteome</keyword>
<dbReference type="GeneID" id="42856147"/>
<reference evidence="1" key="1">
    <citation type="submission" date="2015-02" db="EMBL/GenBank/DDBJ databases">
        <title>A novel member of the family Ruminococcaceae isolated from human feces.</title>
        <authorList>
            <person name="Shkoporov A.N."/>
            <person name="Chaplin A.V."/>
            <person name="Motuzova O.V."/>
            <person name="Kafarskaia L.I."/>
            <person name="Khokhlova E.V."/>
            <person name="Efimov B.A."/>
        </authorList>
    </citation>
    <scope>NUCLEOTIDE SEQUENCE [LARGE SCALE GENOMIC DNA]</scope>
    <source>
        <strain evidence="1">585-1</strain>
    </source>
</reference>
<dbReference type="AlphaFoldDB" id="A0A0D8J113"/>
<dbReference type="RefSeq" id="WP_050004863.1">
    <property type="nucleotide sequence ID" value="NZ_JAFHCH010000036.1"/>
</dbReference>